<dbReference type="InterPro" id="IPR037219">
    <property type="entry name" value="Peptidase_M41-like"/>
</dbReference>
<dbReference type="InterPro" id="IPR000642">
    <property type="entry name" value="Peptidase_M41"/>
</dbReference>
<protein>
    <submittedName>
        <fullName evidence="3">ATP-dependent zinc metalloprotease FTSH 2</fullName>
    </submittedName>
</protein>
<sequence>MEGTVMTDGKCKSLVAYLEVGHAICGTLTPGHDPVQKVTLVPRGQARGLTWFIPTDDPTLISKQQLFARIVGGLGGRAAEEIIFGEPEVTTGAAGDLQQITSLAKQMVVTFGMSELGPWSLMDSSAQSADVFMRMMARNSKSERLAEDIDSAIKTISNSAYQIALSHIRNNRAAMDKIVEVLLEKETMNGDEFRAILSEFVEIPAENHVSPTPSPVTV</sequence>
<feature type="domain" description="Peptidase M41" evidence="2">
    <location>
        <begin position="7"/>
        <end position="196"/>
    </location>
</feature>
<dbReference type="EMBL" id="JBFOLJ010000011">
    <property type="protein sequence ID" value="KAL2496979.1"/>
    <property type="molecule type" value="Genomic_DNA"/>
</dbReference>
<dbReference type="Gene3D" id="1.20.58.760">
    <property type="entry name" value="Peptidase M41"/>
    <property type="match status" value="1"/>
</dbReference>
<accession>A0ABD1S9U7</accession>
<dbReference type="SUPFAM" id="SSF140990">
    <property type="entry name" value="FtsH protease domain-like"/>
    <property type="match status" value="1"/>
</dbReference>
<name>A0ABD1S9U7_9LAMI</name>
<dbReference type="FunFam" id="1.20.58.760:FF:000035">
    <property type="entry name" value="ATP-dependent zinc metalloprotease FTSH 6 chloroplastic"/>
    <property type="match status" value="1"/>
</dbReference>
<keyword evidence="1" id="KW-0472">Membrane</keyword>
<keyword evidence="4" id="KW-1185">Reference proteome</keyword>
<keyword evidence="3" id="KW-0378">Hydrolase</keyword>
<evidence type="ECO:0000259" key="2">
    <source>
        <dbReference type="Pfam" id="PF01434"/>
    </source>
</evidence>
<keyword evidence="3" id="KW-0482">Metalloprotease</keyword>
<evidence type="ECO:0000313" key="3">
    <source>
        <dbReference type="EMBL" id="KAL2496979.1"/>
    </source>
</evidence>
<comment type="caution">
    <text evidence="3">The sequence shown here is derived from an EMBL/GenBank/DDBJ whole genome shotgun (WGS) entry which is preliminary data.</text>
</comment>
<evidence type="ECO:0000256" key="1">
    <source>
        <dbReference type="ARBA" id="ARBA00023136"/>
    </source>
</evidence>
<dbReference type="Pfam" id="PF01434">
    <property type="entry name" value="Peptidase_M41"/>
    <property type="match status" value="1"/>
</dbReference>
<dbReference type="Proteomes" id="UP001604277">
    <property type="component" value="Unassembled WGS sequence"/>
</dbReference>
<gene>
    <name evidence="3" type="ORF">Fot_40736</name>
</gene>
<evidence type="ECO:0000313" key="4">
    <source>
        <dbReference type="Proteomes" id="UP001604277"/>
    </source>
</evidence>
<dbReference type="PANTHER" id="PTHR23076">
    <property type="entry name" value="METALLOPROTEASE M41 FTSH"/>
    <property type="match status" value="1"/>
</dbReference>
<dbReference type="PANTHER" id="PTHR23076:SF139">
    <property type="entry name" value="ATP-DEPENDENT ZINC METALLOPROTEASE FTSH 2, CHLOROPLASTIC"/>
    <property type="match status" value="1"/>
</dbReference>
<reference evidence="4" key="1">
    <citation type="submission" date="2024-07" db="EMBL/GenBank/DDBJ databases">
        <title>Two chromosome-level genome assemblies of Korean endemic species Abeliophyllum distichum and Forsythia ovata (Oleaceae).</title>
        <authorList>
            <person name="Jang H."/>
        </authorList>
    </citation>
    <scope>NUCLEOTIDE SEQUENCE [LARGE SCALE GENOMIC DNA]</scope>
</reference>
<keyword evidence="3" id="KW-0645">Protease</keyword>
<organism evidence="3 4">
    <name type="scientific">Forsythia ovata</name>
    <dbReference type="NCBI Taxonomy" id="205694"/>
    <lineage>
        <taxon>Eukaryota</taxon>
        <taxon>Viridiplantae</taxon>
        <taxon>Streptophyta</taxon>
        <taxon>Embryophyta</taxon>
        <taxon>Tracheophyta</taxon>
        <taxon>Spermatophyta</taxon>
        <taxon>Magnoliopsida</taxon>
        <taxon>eudicotyledons</taxon>
        <taxon>Gunneridae</taxon>
        <taxon>Pentapetalae</taxon>
        <taxon>asterids</taxon>
        <taxon>lamiids</taxon>
        <taxon>Lamiales</taxon>
        <taxon>Oleaceae</taxon>
        <taxon>Forsythieae</taxon>
        <taxon>Forsythia</taxon>
    </lineage>
</organism>
<dbReference type="AlphaFoldDB" id="A0ABD1S9U7"/>
<proteinExistence type="predicted"/>
<dbReference type="GO" id="GO:0008237">
    <property type="term" value="F:metallopeptidase activity"/>
    <property type="evidence" value="ECO:0007669"/>
    <property type="project" value="UniProtKB-KW"/>
</dbReference>